<accession>A0A2I0UDT0</accession>
<gene>
    <name evidence="1" type="ORF">llap_5477</name>
</gene>
<reference evidence="2" key="1">
    <citation type="submission" date="2017-11" db="EMBL/GenBank/DDBJ databases">
        <authorList>
            <person name="Lima N.C."/>
            <person name="Parody-Merino A.M."/>
            <person name="Battley P.F."/>
            <person name="Fidler A.E."/>
            <person name="Prosdocimi F."/>
        </authorList>
    </citation>
    <scope>NUCLEOTIDE SEQUENCE [LARGE SCALE GENOMIC DNA]</scope>
</reference>
<name>A0A2I0UDT0_LIMLA</name>
<organism evidence="1 2">
    <name type="scientific">Limosa lapponica baueri</name>
    <dbReference type="NCBI Taxonomy" id="1758121"/>
    <lineage>
        <taxon>Eukaryota</taxon>
        <taxon>Metazoa</taxon>
        <taxon>Chordata</taxon>
        <taxon>Craniata</taxon>
        <taxon>Vertebrata</taxon>
        <taxon>Euteleostomi</taxon>
        <taxon>Archelosauria</taxon>
        <taxon>Archosauria</taxon>
        <taxon>Dinosauria</taxon>
        <taxon>Saurischia</taxon>
        <taxon>Theropoda</taxon>
        <taxon>Coelurosauria</taxon>
        <taxon>Aves</taxon>
        <taxon>Neognathae</taxon>
        <taxon>Neoaves</taxon>
        <taxon>Charadriiformes</taxon>
        <taxon>Scolopacidae</taxon>
        <taxon>Limosa</taxon>
    </lineage>
</organism>
<protein>
    <submittedName>
        <fullName evidence="1">Uncharacterized protein</fullName>
    </submittedName>
</protein>
<reference evidence="2" key="2">
    <citation type="submission" date="2017-12" db="EMBL/GenBank/DDBJ databases">
        <title>Genome sequence of the Bar-tailed Godwit (Limosa lapponica baueri).</title>
        <authorList>
            <person name="Lima N.C.B."/>
            <person name="Parody-Merino A.M."/>
            <person name="Battley P.F."/>
            <person name="Fidler A.E."/>
            <person name="Prosdocimi F."/>
        </authorList>
    </citation>
    <scope>NUCLEOTIDE SEQUENCE [LARGE SCALE GENOMIC DNA]</scope>
</reference>
<dbReference type="Proteomes" id="UP000233556">
    <property type="component" value="Unassembled WGS sequence"/>
</dbReference>
<keyword evidence="2" id="KW-1185">Reference proteome</keyword>
<evidence type="ECO:0000313" key="1">
    <source>
        <dbReference type="EMBL" id="PKU44217.1"/>
    </source>
</evidence>
<proteinExistence type="predicted"/>
<evidence type="ECO:0000313" key="2">
    <source>
        <dbReference type="Proteomes" id="UP000233556"/>
    </source>
</evidence>
<dbReference type="AlphaFoldDB" id="A0A2I0UDT0"/>
<dbReference type="EMBL" id="KZ505842">
    <property type="protein sequence ID" value="PKU44217.1"/>
    <property type="molecule type" value="Genomic_DNA"/>
</dbReference>
<sequence length="124" mass="13606">MEQTCTLQPMEDRKPAQVDMLQSGAGLLAGAAVCGELTDQSVPDGPYSMERTHAGVVLEELHSVGRTHAGAVHEGLSRILEKSGSSGFNQRSKPSDKRWLLKFLQFILRKENSHCGDLRKLFSV</sequence>